<dbReference type="InterPro" id="IPR019825">
    <property type="entry name" value="Lectin_legB_Mn/Ca_BS"/>
</dbReference>
<evidence type="ECO:0000313" key="5">
    <source>
        <dbReference type="EMBL" id="CAJ1967860.1"/>
    </source>
</evidence>
<dbReference type="PANTHER" id="PTHR32401">
    <property type="entry name" value="CONCANAVALIN A-LIKE LECTIN FAMILY PROTEIN"/>
    <property type="match status" value="1"/>
</dbReference>
<evidence type="ECO:0000256" key="1">
    <source>
        <dbReference type="ARBA" id="ARBA00007606"/>
    </source>
</evidence>
<name>A0AA86T9C2_9FABA</name>
<evidence type="ECO:0000259" key="4">
    <source>
        <dbReference type="Pfam" id="PF00139"/>
    </source>
</evidence>
<dbReference type="InterPro" id="IPR000985">
    <property type="entry name" value="Lectin_LegA_CS"/>
</dbReference>
<dbReference type="PANTHER" id="PTHR32401:SF45">
    <property type="entry name" value="LECTIN"/>
    <property type="match status" value="1"/>
</dbReference>
<evidence type="ECO:0000256" key="2">
    <source>
        <dbReference type="ARBA" id="ARBA00022734"/>
    </source>
</evidence>
<dbReference type="InterPro" id="IPR001220">
    <property type="entry name" value="Legume_lectin_dom"/>
</dbReference>
<dbReference type="GO" id="GO:0030246">
    <property type="term" value="F:carbohydrate binding"/>
    <property type="evidence" value="ECO:0007669"/>
    <property type="project" value="UniProtKB-KW"/>
</dbReference>
<comment type="similarity">
    <text evidence="1">Belongs to the leguminous lectin family.</text>
</comment>
<feature type="signal peptide" evidence="3">
    <location>
        <begin position="1"/>
        <end position="22"/>
    </location>
</feature>
<dbReference type="PROSITE" id="PS00307">
    <property type="entry name" value="LECTIN_LEGUME_BETA"/>
    <property type="match status" value="1"/>
</dbReference>
<dbReference type="EMBL" id="OY731404">
    <property type="protein sequence ID" value="CAJ1967860.1"/>
    <property type="molecule type" value="Genomic_DNA"/>
</dbReference>
<sequence>MASFNFSLVLSLALLLLTHANATNTFSFTIKNFNSHNLILQRDANISSGTLRLTNVNAAGVPTAFSIGRAFHTTPIQVWDRSTGAVASWATSFTINIYAPDKSKTADGVAFALVPVGSPPRTWGGYLGLFDNSNYNSSLQTLAVEFDTYTNGWDPQNPHIGIDVNSIKSIKTASWGLANGENARILITYDGNTHLLVASLIHPSRRTSYILSEKVDVTRELPEWVSVGFSATTGQSDDFTETHDVLSWSFASKLPDASSSTDAFDLASFVLHEAI</sequence>
<dbReference type="PIRSF" id="PIRSF002690">
    <property type="entry name" value="L-type_lectin_plant"/>
    <property type="match status" value="1"/>
</dbReference>
<organism evidence="5 6">
    <name type="scientific">Sphenostylis stenocarpa</name>
    <dbReference type="NCBI Taxonomy" id="92480"/>
    <lineage>
        <taxon>Eukaryota</taxon>
        <taxon>Viridiplantae</taxon>
        <taxon>Streptophyta</taxon>
        <taxon>Embryophyta</taxon>
        <taxon>Tracheophyta</taxon>
        <taxon>Spermatophyta</taxon>
        <taxon>Magnoliopsida</taxon>
        <taxon>eudicotyledons</taxon>
        <taxon>Gunneridae</taxon>
        <taxon>Pentapetalae</taxon>
        <taxon>rosids</taxon>
        <taxon>fabids</taxon>
        <taxon>Fabales</taxon>
        <taxon>Fabaceae</taxon>
        <taxon>Papilionoideae</taxon>
        <taxon>50 kb inversion clade</taxon>
        <taxon>NPAAA clade</taxon>
        <taxon>indigoferoid/millettioid clade</taxon>
        <taxon>Phaseoleae</taxon>
        <taxon>Sphenostylis</taxon>
    </lineage>
</organism>
<proteinExistence type="inferred from homology"/>
<keyword evidence="6" id="KW-1185">Reference proteome</keyword>
<accession>A0AA86T9C2</accession>
<protein>
    <recommendedName>
        <fullName evidence="4">Legume lectin domain-containing protein</fullName>
    </recommendedName>
</protein>
<dbReference type="CDD" id="cd06899">
    <property type="entry name" value="lectin_legume_LecRK_Arcelin_ConA"/>
    <property type="match status" value="1"/>
</dbReference>
<evidence type="ECO:0000256" key="3">
    <source>
        <dbReference type="SAM" id="SignalP"/>
    </source>
</evidence>
<keyword evidence="2" id="KW-0430">Lectin</keyword>
<feature type="domain" description="Legume lectin" evidence="4">
    <location>
        <begin position="27"/>
        <end position="258"/>
    </location>
</feature>
<evidence type="ECO:0000313" key="6">
    <source>
        <dbReference type="Proteomes" id="UP001189624"/>
    </source>
</evidence>
<dbReference type="InterPro" id="IPR050258">
    <property type="entry name" value="Leguminous_Lectin"/>
</dbReference>
<keyword evidence="3" id="KW-0732">Signal</keyword>
<dbReference type="SUPFAM" id="SSF49899">
    <property type="entry name" value="Concanavalin A-like lectins/glucanases"/>
    <property type="match status" value="1"/>
</dbReference>
<dbReference type="InterPro" id="IPR013320">
    <property type="entry name" value="ConA-like_dom_sf"/>
</dbReference>
<dbReference type="Proteomes" id="UP001189624">
    <property type="component" value="Chromosome 7"/>
</dbReference>
<dbReference type="Gene3D" id="2.60.120.200">
    <property type="match status" value="1"/>
</dbReference>
<dbReference type="Pfam" id="PF00139">
    <property type="entry name" value="Lectin_legB"/>
    <property type="match status" value="1"/>
</dbReference>
<reference evidence="5" key="1">
    <citation type="submission" date="2023-10" db="EMBL/GenBank/DDBJ databases">
        <authorList>
            <person name="Domelevo Entfellner J.-B."/>
        </authorList>
    </citation>
    <scope>NUCLEOTIDE SEQUENCE</scope>
</reference>
<dbReference type="InterPro" id="IPR016363">
    <property type="entry name" value="L-lectin"/>
</dbReference>
<feature type="chain" id="PRO_5041703672" description="Legume lectin domain-containing protein" evidence="3">
    <location>
        <begin position="23"/>
        <end position="275"/>
    </location>
</feature>
<dbReference type="Gramene" id="rna-AYBTSS11_LOCUS21406">
    <property type="protein sequence ID" value="CAJ1967860.1"/>
    <property type="gene ID" value="gene-AYBTSS11_LOCUS21406"/>
</dbReference>
<dbReference type="AlphaFoldDB" id="A0AA86T9C2"/>
<gene>
    <name evidence="5" type="ORF">AYBTSS11_LOCUS21406</name>
</gene>
<dbReference type="PROSITE" id="PS00308">
    <property type="entry name" value="LECTIN_LEGUME_ALPHA"/>
    <property type="match status" value="1"/>
</dbReference>